<gene>
    <name evidence="4" type="ORF">M9458_027969</name>
</gene>
<dbReference type="AlphaFoldDB" id="A0ABD0PNL1"/>
<evidence type="ECO:0000259" key="3">
    <source>
        <dbReference type="SMART" id="SM00013"/>
    </source>
</evidence>
<accession>A0ABD0PNL1</accession>
<dbReference type="Pfam" id="PF01462">
    <property type="entry name" value="LRRNT"/>
    <property type="match status" value="1"/>
</dbReference>
<feature type="non-terminal residue" evidence="4">
    <location>
        <position position="1"/>
    </location>
</feature>
<feature type="non-terminal residue" evidence="4">
    <location>
        <position position="50"/>
    </location>
</feature>
<keyword evidence="2" id="KW-0732">Signal</keyword>
<dbReference type="EMBL" id="JAMKFB020000014">
    <property type="protein sequence ID" value="KAL0175639.1"/>
    <property type="molecule type" value="Genomic_DNA"/>
</dbReference>
<dbReference type="InterPro" id="IPR000372">
    <property type="entry name" value="LRRNT"/>
</dbReference>
<dbReference type="Gene3D" id="3.80.10.10">
    <property type="entry name" value="Ribonuclease Inhibitor"/>
    <property type="match status" value="1"/>
</dbReference>
<comment type="caution">
    <text evidence="4">The sequence shown here is derived from an EMBL/GenBank/DDBJ whole genome shotgun (WGS) entry which is preliminary data.</text>
</comment>
<dbReference type="Proteomes" id="UP001529510">
    <property type="component" value="Unassembled WGS sequence"/>
</dbReference>
<evidence type="ECO:0000313" key="5">
    <source>
        <dbReference type="Proteomes" id="UP001529510"/>
    </source>
</evidence>
<sequence length="50" mass="5676">AEDYRSRLSGECFQDLVCPERCRCEGTVVDCSNLKLTKIPPHLPEHTTDL</sequence>
<evidence type="ECO:0000313" key="4">
    <source>
        <dbReference type="EMBL" id="KAL0175639.1"/>
    </source>
</evidence>
<proteinExistence type="predicted"/>
<keyword evidence="1" id="KW-0433">Leucine-rich repeat</keyword>
<keyword evidence="5" id="KW-1185">Reference proteome</keyword>
<dbReference type="InterPro" id="IPR032675">
    <property type="entry name" value="LRR_dom_sf"/>
</dbReference>
<dbReference type="SMART" id="SM00013">
    <property type="entry name" value="LRRNT"/>
    <property type="match status" value="1"/>
</dbReference>
<feature type="domain" description="LRRNT" evidence="3">
    <location>
        <begin position="17"/>
        <end position="49"/>
    </location>
</feature>
<reference evidence="4 5" key="1">
    <citation type="submission" date="2024-05" db="EMBL/GenBank/DDBJ databases">
        <title>Genome sequencing and assembly of Indian major carp, Cirrhinus mrigala (Hamilton, 1822).</title>
        <authorList>
            <person name="Mohindra V."/>
            <person name="Chowdhury L.M."/>
            <person name="Lal K."/>
            <person name="Jena J.K."/>
        </authorList>
    </citation>
    <scope>NUCLEOTIDE SEQUENCE [LARGE SCALE GENOMIC DNA]</scope>
    <source>
        <strain evidence="4">CM1030</strain>
        <tissue evidence="4">Blood</tissue>
    </source>
</reference>
<organism evidence="4 5">
    <name type="scientific">Cirrhinus mrigala</name>
    <name type="common">Mrigala</name>
    <dbReference type="NCBI Taxonomy" id="683832"/>
    <lineage>
        <taxon>Eukaryota</taxon>
        <taxon>Metazoa</taxon>
        <taxon>Chordata</taxon>
        <taxon>Craniata</taxon>
        <taxon>Vertebrata</taxon>
        <taxon>Euteleostomi</taxon>
        <taxon>Actinopterygii</taxon>
        <taxon>Neopterygii</taxon>
        <taxon>Teleostei</taxon>
        <taxon>Ostariophysi</taxon>
        <taxon>Cypriniformes</taxon>
        <taxon>Cyprinidae</taxon>
        <taxon>Labeoninae</taxon>
        <taxon>Labeonini</taxon>
        <taxon>Cirrhinus</taxon>
    </lineage>
</organism>
<evidence type="ECO:0000256" key="2">
    <source>
        <dbReference type="ARBA" id="ARBA00022729"/>
    </source>
</evidence>
<evidence type="ECO:0000256" key="1">
    <source>
        <dbReference type="ARBA" id="ARBA00022614"/>
    </source>
</evidence>
<name>A0ABD0PNL1_CIRMR</name>
<protein>
    <recommendedName>
        <fullName evidence="3">LRRNT domain-containing protein</fullName>
    </recommendedName>
</protein>